<evidence type="ECO:0000313" key="3">
    <source>
        <dbReference type="Proteomes" id="UP001221142"/>
    </source>
</evidence>
<evidence type="ECO:0000313" key="2">
    <source>
        <dbReference type="EMBL" id="KAJ7611681.1"/>
    </source>
</evidence>
<dbReference type="InterPro" id="IPR001810">
    <property type="entry name" value="F-box_dom"/>
</dbReference>
<accession>A0AAD7B6N8</accession>
<dbReference type="EMBL" id="JARKIF010000032">
    <property type="protein sequence ID" value="KAJ7611681.1"/>
    <property type="molecule type" value="Genomic_DNA"/>
</dbReference>
<reference evidence="2" key="1">
    <citation type="submission" date="2023-03" db="EMBL/GenBank/DDBJ databases">
        <title>Massive genome expansion in bonnet fungi (Mycena s.s.) driven by repeated elements and novel gene families across ecological guilds.</title>
        <authorList>
            <consortium name="Lawrence Berkeley National Laboratory"/>
            <person name="Harder C.B."/>
            <person name="Miyauchi S."/>
            <person name="Viragh M."/>
            <person name="Kuo A."/>
            <person name="Thoen E."/>
            <person name="Andreopoulos B."/>
            <person name="Lu D."/>
            <person name="Skrede I."/>
            <person name="Drula E."/>
            <person name="Henrissat B."/>
            <person name="Morin E."/>
            <person name="Kohler A."/>
            <person name="Barry K."/>
            <person name="LaButti K."/>
            <person name="Morin E."/>
            <person name="Salamov A."/>
            <person name="Lipzen A."/>
            <person name="Mereny Z."/>
            <person name="Hegedus B."/>
            <person name="Baldrian P."/>
            <person name="Stursova M."/>
            <person name="Weitz H."/>
            <person name="Taylor A."/>
            <person name="Grigoriev I.V."/>
            <person name="Nagy L.G."/>
            <person name="Martin F."/>
            <person name="Kauserud H."/>
        </authorList>
    </citation>
    <scope>NUCLEOTIDE SEQUENCE</scope>
    <source>
        <strain evidence="2">9284</strain>
    </source>
</reference>
<protein>
    <recommendedName>
        <fullName evidence="1">F-box domain-containing protein</fullName>
    </recommendedName>
</protein>
<name>A0AAD7B6N8_9AGAR</name>
<dbReference type="Proteomes" id="UP001221142">
    <property type="component" value="Unassembled WGS sequence"/>
</dbReference>
<comment type="caution">
    <text evidence="2">The sequence shown here is derived from an EMBL/GenBank/DDBJ whole genome shotgun (WGS) entry which is preliminary data.</text>
</comment>
<dbReference type="Pfam" id="PF12937">
    <property type="entry name" value="F-box-like"/>
    <property type="match status" value="1"/>
</dbReference>
<feature type="non-terminal residue" evidence="2">
    <location>
        <position position="1"/>
    </location>
</feature>
<dbReference type="AlphaFoldDB" id="A0AAD7B6N8"/>
<proteinExistence type="predicted"/>
<evidence type="ECO:0000259" key="1">
    <source>
        <dbReference type="Pfam" id="PF12937"/>
    </source>
</evidence>
<sequence length="122" mass="13983">QLERYGPELLRLQGILVSLWQHKARLERYQECCIGFLSPVRRLPAEILQTIFLLGSESSQTPNVIPVPGQVCRRWRDVVVGTPELWSRISVGGTRFTFIDHYEDLASLFLERSISQPLSVSM</sequence>
<keyword evidence="3" id="KW-1185">Reference proteome</keyword>
<dbReference type="Gene3D" id="1.20.1280.50">
    <property type="match status" value="1"/>
</dbReference>
<feature type="non-terminal residue" evidence="2">
    <location>
        <position position="122"/>
    </location>
</feature>
<feature type="domain" description="F-box" evidence="1">
    <location>
        <begin position="41"/>
        <end position="90"/>
    </location>
</feature>
<gene>
    <name evidence="2" type="ORF">FB45DRAFT_716777</name>
</gene>
<organism evidence="2 3">
    <name type="scientific">Roridomyces roridus</name>
    <dbReference type="NCBI Taxonomy" id="1738132"/>
    <lineage>
        <taxon>Eukaryota</taxon>
        <taxon>Fungi</taxon>
        <taxon>Dikarya</taxon>
        <taxon>Basidiomycota</taxon>
        <taxon>Agaricomycotina</taxon>
        <taxon>Agaricomycetes</taxon>
        <taxon>Agaricomycetidae</taxon>
        <taxon>Agaricales</taxon>
        <taxon>Marasmiineae</taxon>
        <taxon>Mycenaceae</taxon>
        <taxon>Roridomyces</taxon>
    </lineage>
</organism>